<keyword evidence="3" id="KW-1185">Reference proteome</keyword>
<evidence type="ECO:0000313" key="4">
    <source>
        <dbReference type="Proteomes" id="UP000199693"/>
    </source>
</evidence>
<gene>
    <name evidence="1" type="ORF">SAMN05216189_1002182</name>
    <name evidence="2" type="ORF">SAMN06295949_10376</name>
</gene>
<keyword evidence="1" id="KW-0808">Transferase</keyword>
<reference evidence="1 4" key="1">
    <citation type="submission" date="2016-10" db="EMBL/GenBank/DDBJ databases">
        <authorList>
            <person name="de Groot N.N."/>
        </authorList>
    </citation>
    <scope>NUCLEOTIDE SEQUENCE [LARGE SCALE GENOMIC DNA]</scope>
    <source>
        <strain evidence="1 4">CCM 7361</strain>
    </source>
</reference>
<dbReference type="GO" id="GO:0016740">
    <property type="term" value="F:transferase activity"/>
    <property type="evidence" value="ECO:0007669"/>
    <property type="project" value="UniProtKB-KW"/>
</dbReference>
<dbReference type="Gene3D" id="3.30.460.10">
    <property type="entry name" value="Beta Polymerase, domain 2"/>
    <property type="match status" value="1"/>
</dbReference>
<dbReference type="InterPro" id="IPR007344">
    <property type="entry name" value="GrpB/CoaE"/>
</dbReference>
<dbReference type="EMBL" id="FNEC01000002">
    <property type="protein sequence ID" value="SDI12794.1"/>
    <property type="molecule type" value="Genomic_DNA"/>
</dbReference>
<protein>
    <submittedName>
        <fullName evidence="1">GrpB domain, predicted nucleotidyltransferase, UPF0157 family</fullName>
    </submittedName>
</protein>
<dbReference type="EMBL" id="FZPC01000003">
    <property type="protein sequence ID" value="SNS52757.1"/>
    <property type="molecule type" value="Genomic_DNA"/>
</dbReference>
<dbReference type="Proteomes" id="UP000199693">
    <property type="component" value="Unassembled WGS sequence"/>
</dbReference>
<evidence type="ECO:0000313" key="1">
    <source>
        <dbReference type="EMBL" id="SDI12794.1"/>
    </source>
</evidence>
<dbReference type="AlphaFoldDB" id="A0A239F7H5"/>
<sequence>MTQPPTFDGQRWSNAEADRIELAEANPDWPRRFAEEADAIAGALALPGLKIEHFGSTAVPGLKAKPIIDILLLPPPGAGWQSLVAPLEALGYQYWRDNPAPQRMFFVKGMPPQGQGRTHHVHVMNLADADRHLIFRNWLRNHPQDAAEYQRLKERLAERFPTDREAYTQGKDELVARILGKALRERQMGESGGSVQGART</sequence>
<dbReference type="PANTHER" id="PTHR34822">
    <property type="entry name" value="GRPB DOMAIN PROTEIN (AFU_ORTHOLOGUE AFUA_1G01530)"/>
    <property type="match status" value="1"/>
</dbReference>
<dbReference type="InterPro" id="IPR043519">
    <property type="entry name" value="NT_sf"/>
</dbReference>
<proteinExistence type="predicted"/>
<dbReference type="RefSeq" id="WP_089390122.1">
    <property type="nucleotide sequence ID" value="NZ_FNEC01000002.1"/>
</dbReference>
<organism evidence="1 4">
    <name type="scientific">Pseudomonas delhiensis</name>
    <dbReference type="NCBI Taxonomy" id="366289"/>
    <lineage>
        <taxon>Bacteria</taxon>
        <taxon>Pseudomonadati</taxon>
        <taxon>Pseudomonadota</taxon>
        <taxon>Gammaproteobacteria</taxon>
        <taxon>Pseudomonadales</taxon>
        <taxon>Pseudomonadaceae</taxon>
        <taxon>Pseudomonas</taxon>
    </lineage>
</organism>
<name>A0A239F7H5_9PSED</name>
<evidence type="ECO:0000313" key="3">
    <source>
        <dbReference type="Proteomes" id="UP000198309"/>
    </source>
</evidence>
<evidence type="ECO:0000313" key="2">
    <source>
        <dbReference type="EMBL" id="SNS52757.1"/>
    </source>
</evidence>
<dbReference type="Proteomes" id="UP000198309">
    <property type="component" value="Unassembled WGS sequence"/>
</dbReference>
<dbReference type="Pfam" id="PF04229">
    <property type="entry name" value="GrpB"/>
    <property type="match status" value="1"/>
</dbReference>
<dbReference type="SUPFAM" id="SSF81301">
    <property type="entry name" value="Nucleotidyltransferase"/>
    <property type="match status" value="1"/>
</dbReference>
<reference evidence="2 3" key="2">
    <citation type="submission" date="2017-06" db="EMBL/GenBank/DDBJ databases">
        <authorList>
            <person name="Varghese N."/>
            <person name="Submissions S."/>
        </authorList>
    </citation>
    <scope>NUCLEOTIDE SEQUENCE [LARGE SCALE GENOMIC DNA]</scope>
    <source>
        <strain evidence="2 3">RLD-1</strain>
    </source>
</reference>
<dbReference type="PANTHER" id="PTHR34822:SF1">
    <property type="entry name" value="GRPB FAMILY PROTEIN"/>
    <property type="match status" value="1"/>
</dbReference>
<accession>A0A239F7H5</accession>